<evidence type="ECO:0000256" key="1">
    <source>
        <dbReference type="ARBA" id="ARBA00023015"/>
    </source>
</evidence>
<dbReference type="InterPro" id="IPR036388">
    <property type="entry name" value="WH-like_DNA-bd_sf"/>
</dbReference>
<evidence type="ECO:0000256" key="2">
    <source>
        <dbReference type="ARBA" id="ARBA00023125"/>
    </source>
</evidence>
<dbReference type="PANTHER" id="PTHR30136">
    <property type="entry name" value="HELIX-TURN-HELIX TRANSCRIPTIONAL REGULATOR, ICLR FAMILY"/>
    <property type="match status" value="1"/>
</dbReference>
<organism evidence="6 7">
    <name type="scientific">Donghicola mangrovi</name>
    <dbReference type="NCBI Taxonomy" id="2729614"/>
    <lineage>
        <taxon>Bacteria</taxon>
        <taxon>Pseudomonadati</taxon>
        <taxon>Pseudomonadota</taxon>
        <taxon>Alphaproteobacteria</taxon>
        <taxon>Rhodobacterales</taxon>
        <taxon>Roseobacteraceae</taxon>
        <taxon>Donghicola</taxon>
    </lineage>
</organism>
<dbReference type="Gene3D" id="1.10.10.10">
    <property type="entry name" value="Winged helix-like DNA-binding domain superfamily/Winged helix DNA-binding domain"/>
    <property type="match status" value="1"/>
</dbReference>
<dbReference type="SUPFAM" id="SSF46785">
    <property type="entry name" value="Winged helix' DNA-binding domain"/>
    <property type="match status" value="1"/>
</dbReference>
<gene>
    <name evidence="6" type="ORF">HJ536_19185</name>
</gene>
<dbReference type="Proteomes" id="UP000592216">
    <property type="component" value="Unassembled WGS sequence"/>
</dbReference>
<keyword evidence="3" id="KW-0804">Transcription</keyword>
<dbReference type="InterPro" id="IPR050707">
    <property type="entry name" value="HTH_MetabolicPath_Reg"/>
</dbReference>
<dbReference type="Pfam" id="PF09339">
    <property type="entry name" value="HTH_IclR"/>
    <property type="match status" value="1"/>
</dbReference>
<dbReference type="NCBIfam" id="NF007339">
    <property type="entry name" value="PRK09834.1-1"/>
    <property type="match status" value="1"/>
</dbReference>
<comment type="caution">
    <text evidence="6">The sequence shown here is derived from an EMBL/GenBank/DDBJ whole genome shotgun (WGS) entry which is preliminary data.</text>
</comment>
<dbReference type="Pfam" id="PF01614">
    <property type="entry name" value="IclR_C"/>
    <property type="match status" value="1"/>
</dbReference>
<evidence type="ECO:0000259" key="4">
    <source>
        <dbReference type="PROSITE" id="PS51077"/>
    </source>
</evidence>
<evidence type="ECO:0000259" key="5">
    <source>
        <dbReference type="PROSITE" id="PS51078"/>
    </source>
</evidence>
<dbReference type="InterPro" id="IPR014757">
    <property type="entry name" value="Tscrpt_reg_IclR_C"/>
</dbReference>
<dbReference type="EMBL" id="JABCJE010000016">
    <property type="protein sequence ID" value="NVO25482.1"/>
    <property type="molecule type" value="Genomic_DNA"/>
</dbReference>
<dbReference type="PROSITE" id="PS51078">
    <property type="entry name" value="ICLR_ED"/>
    <property type="match status" value="1"/>
</dbReference>
<dbReference type="GO" id="GO:0003677">
    <property type="term" value="F:DNA binding"/>
    <property type="evidence" value="ECO:0007669"/>
    <property type="project" value="UniProtKB-KW"/>
</dbReference>
<dbReference type="AlphaFoldDB" id="A0A850QAX5"/>
<dbReference type="GO" id="GO:0045892">
    <property type="term" value="P:negative regulation of DNA-templated transcription"/>
    <property type="evidence" value="ECO:0007669"/>
    <property type="project" value="TreeGrafter"/>
</dbReference>
<proteinExistence type="predicted"/>
<feature type="domain" description="HTH iclR-type" evidence="4">
    <location>
        <begin position="14"/>
        <end position="75"/>
    </location>
</feature>
<feature type="domain" description="IclR-ED" evidence="5">
    <location>
        <begin position="76"/>
        <end position="262"/>
    </location>
</feature>
<protein>
    <submittedName>
        <fullName evidence="6">DNA-binding transcriptional regulator</fullName>
    </submittedName>
</protein>
<evidence type="ECO:0000313" key="7">
    <source>
        <dbReference type="Proteomes" id="UP000592216"/>
    </source>
</evidence>
<dbReference type="PROSITE" id="PS51077">
    <property type="entry name" value="HTH_ICLR"/>
    <property type="match status" value="1"/>
</dbReference>
<dbReference type="RefSeq" id="WP_177159024.1">
    <property type="nucleotide sequence ID" value="NZ_JABCJE010000016.1"/>
</dbReference>
<dbReference type="Gene3D" id="3.30.450.40">
    <property type="match status" value="1"/>
</dbReference>
<reference evidence="6 7" key="1">
    <citation type="submission" date="2020-04" db="EMBL/GenBank/DDBJ databases">
        <title>Donghicola sp., a member of the Rhodobacteraceae family isolated from mangrove forest in Thailand.</title>
        <authorList>
            <person name="Charoenyingcharoen P."/>
            <person name="Yukphan P."/>
        </authorList>
    </citation>
    <scope>NUCLEOTIDE SEQUENCE [LARGE SCALE GENOMIC DNA]</scope>
    <source>
        <strain evidence="6 7">B5-SW-15</strain>
    </source>
</reference>
<dbReference type="SUPFAM" id="SSF55781">
    <property type="entry name" value="GAF domain-like"/>
    <property type="match status" value="1"/>
</dbReference>
<dbReference type="InterPro" id="IPR029016">
    <property type="entry name" value="GAF-like_dom_sf"/>
</dbReference>
<dbReference type="GO" id="GO:0003700">
    <property type="term" value="F:DNA-binding transcription factor activity"/>
    <property type="evidence" value="ECO:0007669"/>
    <property type="project" value="TreeGrafter"/>
</dbReference>
<keyword evidence="2 6" id="KW-0238">DNA-binding</keyword>
<name>A0A850QAX5_9RHOB</name>
<dbReference type="InterPro" id="IPR005471">
    <property type="entry name" value="Tscrpt_reg_IclR_N"/>
</dbReference>
<dbReference type="InterPro" id="IPR036390">
    <property type="entry name" value="WH_DNA-bd_sf"/>
</dbReference>
<evidence type="ECO:0000256" key="3">
    <source>
        <dbReference type="ARBA" id="ARBA00023163"/>
    </source>
</evidence>
<accession>A0A850QAX5</accession>
<dbReference type="PANTHER" id="PTHR30136:SF23">
    <property type="entry name" value="DNA-BINDING TRANSCRIPTIONAL ACTIVATOR MHPR"/>
    <property type="match status" value="1"/>
</dbReference>
<dbReference type="SMART" id="SM00346">
    <property type="entry name" value="HTH_ICLR"/>
    <property type="match status" value="1"/>
</dbReference>
<evidence type="ECO:0000313" key="6">
    <source>
        <dbReference type="EMBL" id="NVO25482.1"/>
    </source>
</evidence>
<sequence length="262" mass="28561">MTDARSDKTKSNAVRSLARGLAVLSYVNKSGESRPAEIAKALGLPRPTVYRLLETLEEMGYVAFSATSNYVRVTRLAASLGDGYALTSEISQAAGPIFADYSQQLVWPLDLTVYNNAAMVIQETTHGRSPLSIDRGMTGYRLPMLRTSAGRAYLSFCSASERSLILDHLIRMDDPEDRVFLQQRWLDGLFERSRATGVAIRDSGEFNPQTSSIAVPIMSAGNVLGCVSMIWIRTAMSSGKAVTEFAAPLKEIAKRIAGTLPD</sequence>
<keyword evidence="1" id="KW-0805">Transcription regulation</keyword>